<gene>
    <name evidence="8" type="ORF">TcWFU_002033</name>
</gene>
<comment type="similarity">
    <text evidence="1">Belongs to the heat shock protein 70 family.</text>
</comment>
<dbReference type="SUPFAM" id="SSF53067">
    <property type="entry name" value="Actin-like ATPase domain"/>
    <property type="match status" value="2"/>
</dbReference>
<dbReference type="Gene3D" id="1.25.40.10">
    <property type="entry name" value="Tetratricopeptide repeat domain"/>
    <property type="match status" value="1"/>
</dbReference>
<sequence>MDTESVIQDARENLVLDNSQECLKILHGISIVPPEFRDQVDLLIFQAYIAQQKYNVVINEVPESHELPEYRIVLLLAKQLAGAYSKEEIIDKLNEILMENISAQDAAALLIGATIFMNLDMPEKALKVLHQSSDLLCDAMSVHCLLMMNRVDLAEKVILKMQAKNEDSLVFQLASAELYLAKGGEKVTEALNIYQELQEKNKPSTLLLNGQAIALIALGRPAEAEPLLRQALDIAPSHSASLLNMLSVSINTGKPIESLNRYILQVRDCDKSNSFVESLDKMDNTFEELSSASKRTIRTLVLLKEGNRLFGNAAVASATRDPTIVFSELPSIIGKTIDHPTVIEYQKRHPYHNLTFSSESHQLAFIVNGKEFTVETLLAMFLEYVKKTAESFAESQMKTAVITVPSYFTQAERRAVLRSAGLANIEVIQLMDDNVAVALDYIRPRVKLAEEKPVYLFFDVGATATTATLVSYQMAQMKGESSGEHPHVFVLGAASDTALGTNAFIDRLQAHLIHRFKAMHKLDTSINTNARALAKFRQEASRVFKILSANKEIQATVEEVYNGLDLRVKVSRSELEAICADLVARVPLILQAALNAAATSSAAVVSTLSDIREVIVFGGGSRIPIMQLAILSATKMETLGKNVNSDEAAAMGAIYQAASNTRGFLVKKIVLHGSNRYPLAVTLPRISADNDTDSVEGELVTRLLFPASSPFPQKRNIKFPRPQKDIFFQVHYGETSENLSRYLNGAEAVMNVSILGVKEVIEKFGASGHSPQAVKSHLELDASGILQLSEVSLIMTHDGLENKSDSATSTLKKFADGISNLFGTGESKGPEDKAQSSQALEQTKGGNETQPLKKNDSDATSINATTTPPQIKTLTHPLSFQVQILDLVNPPVESVGASMSILREYDAADNERDLLNEAKNNLERTIFTTLSDIEIAFDNHTTEAELEALSATINEISQWYDEEGHYAPRSVVEEHLTKLREVVDPYKRRVQAFAELPAALTKLEELLTSKAQAISIVMHANNAHETVTASEFVQALNETLEKMEEEKKVGLPIYTHEEVETLKKLIIETQTWLIETRALLATCDRRADPPVRLVTVTERTAALNAKLDYFGHKGETWFTTYRRLFELKKVFLTEAARKAEATSNATVENATVVEAPQVEGEQLPPEELETAPEPETATPRSEL</sequence>
<dbReference type="CDD" id="cd10230">
    <property type="entry name" value="ASKHA_NBD_HSP70_HYOU1"/>
    <property type="match status" value="1"/>
</dbReference>
<dbReference type="Pfam" id="PF04733">
    <property type="entry name" value="Coatomer_E"/>
    <property type="match status" value="1"/>
</dbReference>
<accession>A0ABR4QJZ6</accession>
<keyword evidence="4" id="KW-0067">ATP-binding</keyword>
<dbReference type="SUPFAM" id="SSF100934">
    <property type="entry name" value="Heat shock protein 70kD (HSP70), C-terminal subdomain"/>
    <property type="match status" value="1"/>
</dbReference>
<evidence type="ECO:0000256" key="6">
    <source>
        <dbReference type="ARBA" id="ARBA00040503"/>
    </source>
</evidence>
<keyword evidence="9" id="KW-1185">Reference proteome</keyword>
<proteinExistence type="inferred from homology"/>
<dbReference type="Gene3D" id="3.30.420.40">
    <property type="match status" value="1"/>
</dbReference>
<dbReference type="EMBL" id="JAKROA010000002">
    <property type="protein sequence ID" value="KAL5109888.1"/>
    <property type="molecule type" value="Genomic_DNA"/>
</dbReference>
<dbReference type="InterPro" id="IPR013126">
    <property type="entry name" value="Hsp_70_fam"/>
</dbReference>
<keyword evidence="2" id="KW-0547">Nucleotide-binding</keyword>
<dbReference type="Gene3D" id="2.60.34.10">
    <property type="entry name" value="Substrate Binding Domain Of DNAk, Chain A, domain 1"/>
    <property type="match status" value="1"/>
</dbReference>
<evidence type="ECO:0000313" key="9">
    <source>
        <dbReference type="Proteomes" id="UP001651158"/>
    </source>
</evidence>
<feature type="compositionally biased region" description="Polar residues" evidence="7">
    <location>
        <begin position="858"/>
        <end position="870"/>
    </location>
</feature>
<evidence type="ECO:0000256" key="3">
    <source>
        <dbReference type="ARBA" id="ARBA00022824"/>
    </source>
</evidence>
<keyword evidence="5" id="KW-0143">Chaperone</keyword>
<keyword evidence="3" id="KW-0256">Endoplasmic reticulum</keyword>
<dbReference type="InterPro" id="IPR029047">
    <property type="entry name" value="HSP70_peptide-bd_sf"/>
</dbReference>
<evidence type="ECO:0000256" key="7">
    <source>
        <dbReference type="SAM" id="MobiDB-lite"/>
    </source>
</evidence>
<comment type="caution">
    <text evidence="8">The sequence shown here is derived from an EMBL/GenBank/DDBJ whole genome shotgun (WGS) entry which is preliminary data.</text>
</comment>
<evidence type="ECO:0000313" key="8">
    <source>
        <dbReference type="EMBL" id="KAL5109888.1"/>
    </source>
</evidence>
<feature type="compositionally biased region" description="Polar residues" evidence="7">
    <location>
        <begin position="835"/>
        <end position="850"/>
    </location>
</feature>
<feature type="region of interest" description="Disordered" evidence="7">
    <location>
        <begin position="822"/>
        <end position="870"/>
    </location>
</feature>
<evidence type="ECO:0000256" key="1">
    <source>
        <dbReference type="ARBA" id="ARBA00007381"/>
    </source>
</evidence>
<protein>
    <recommendedName>
        <fullName evidence="6">Hypoxia up-regulated protein 1</fullName>
    </recommendedName>
</protein>
<dbReference type="Gene3D" id="1.20.1270.10">
    <property type="match status" value="1"/>
</dbReference>
<dbReference type="PRINTS" id="PR00301">
    <property type="entry name" value="HEATSHOCK70"/>
</dbReference>
<evidence type="ECO:0000256" key="2">
    <source>
        <dbReference type="ARBA" id="ARBA00022741"/>
    </source>
</evidence>
<dbReference type="InterPro" id="IPR029048">
    <property type="entry name" value="HSP70_C_sf"/>
</dbReference>
<reference evidence="8 9" key="1">
    <citation type="journal article" date="2022" name="Front. Cell. Infect. Microbiol.">
        <title>The Genomes of Two Strains of Taenia crassiceps the Animal Model for the Study of Human Cysticercosis.</title>
        <authorList>
            <person name="Bobes R.J."/>
            <person name="Estrada K."/>
            <person name="Rios-Valencia D.G."/>
            <person name="Calderon-Gallegos A."/>
            <person name="de la Torre P."/>
            <person name="Carrero J.C."/>
            <person name="Sanchez-Flores A."/>
            <person name="Laclette J.P."/>
        </authorList>
    </citation>
    <scope>NUCLEOTIDE SEQUENCE [LARGE SCALE GENOMIC DNA]</scope>
    <source>
        <strain evidence="8">WFUcys</strain>
    </source>
</reference>
<dbReference type="InterPro" id="IPR043129">
    <property type="entry name" value="ATPase_NBD"/>
</dbReference>
<dbReference type="InterPro" id="IPR011990">
    <property type="entry name" value="TPR-like_helical_dom_sf"/>
</dbReference>
<evidence type="ECO:0000256" key="5">
    <source>
        <dbReference type="ARBA" id="ARBA00023186"/>
    </source>
</evidence>
<feature type="compositionally biased region" description="Low complexity" evidence="7">
    <location>
        <begin position="1173"/>
        <end position="1183"/>
    </location>
</feature>
<dbReference type="SUPFAM" id="SSF48452">
    <property type="entry name" value="TPR-like"/>
    <property type="match status" value="1"/>
</dbReference>
<name>A0ABR4QJZ6_9CEST</name>
<dbReference type="Gene3D" id="3.90.640.10">
    <property type="entry name" value="Actin, Chain A, domain 4"/>
    <property type="match status" value="1"/>
</dbReference>
<dbReference type="PANTHER" id="PTHR45639">
    <property type="entry name" value="HSC70CB, ISOFORM G-RELATED"/>
    <property type="match status" value="1"/>
</dbReference>
<dbReference type="PANTHER" id="PTHR45639:SF3">
    <property type="entry name" value="HYPOXIA UP-REGULATED PROTEIN 1"/>
    <property type="match status" value="1"/>
</dbReference>
<dbReference type="Proteomes" id="UP001651158">
    <property type="component" value="Unassembled WGS sequence"/>
</dbReference>
<organism evidence="8 9">
    <name type="scientific">Taenia crassiceps</name>
    <dbReference type="NCBI Taxonomy" id="6207"/>
    <lineage>
        <taxon>Eukaryota</taxon>
        <taxon>Metazoa</taxon>
        <taxon>Spiralia</taxon>
        <taxon>Lophotrochozoa</taxon>
        <taxon>Platyhelminthes</taxon>
        <taxon>Cestoda</taxon>
        <taxon>Eucestoda</taxon>
        <taxon>Cyclophyllidea</taxon>
        <taxon>Taeniidae</taxon>
        <taxon>Taenia</taxon>
    </lineage>
</organism>
<evidence type="ECO:0000256" key="4">
    <source>
        <dbReference type="ARBA" id="ARBA00022840"/>
    </source>
</evidence>
<feature type="region of interest" description="Disordered" evidence="7">
    <location>
        <begin position="1142"/>
        <end position="1183"/>
    </location>
</feature>